<feature type="non-terminal residue" evidence="1">
    <location>
        <position position="1"/>
    </location>
</feature>
<organism evidence="1">
    <name type="scientific">Homalodisca liturata</name>
    <dbReference type="NCBI Taxonomy" id="320908"/>
    <lineage>
        <taxon>Eukaryota</taxon>
        <taxon>Metazoa</taxon>
        <taxon>Ecdysozoa</taxon>
        <taxon>Arthropoda</taxon>
        <taxon>Hexapoda</taxon>
        <taxon>Insecta</taxon>
        <taxon>Pterygota</taxon>
        <taxon>Neoptera</taxon>
        <taxon>Paraneoptera</taxon>
        <taxon>Hemiptera</taxon>
        <taxon>Auchenorrhyncha</taxon>
        <taxon>Membracoidea</taxon>
        <taxon>Cicadellidae</taxon>
        <taxon>Cicadellinae</taxon>
        <taxon>Proconiini</taxon>
        <taxon>Homalodisca</taxon>
    </lineage>
</organism>
<evidence type="ECO:0000313" key="1">
    <source>
        <dbReference type="EMBL" id="JAT00444.1"/>
    </source>
</evidence>
<name>A0A1B6JNL0_9HEMI</name>
<protein>
    <submittedName>
        <fullName evidence="1">Uncharacterized protein</fullName>
    </submittedName>
</protein>
<accession>A0A1B6JNL0</accession>
<dbReference type="EMBL" id="GECU01007263">
    <property type="protein sequence ID" value="JAT00444.1"/>
    <property type="molecule type" value="Transcribed_RNA"/>
</dbReference>
<dbReference type="AlphaFoldDB" id="A0A1B6JNL0"/>
<proteinExistence type="predicted"/>
<gene>
    <name evidence="1" type="ORF">g.56549</name>
</gene>
<reference evidence="1" key="1">
    <citation type="submission" date="2015-11" db="EMBL/GenBank/DDBJ databases">
        <title>De novo transcriptome assembly of four potential Pierce s Disease insect vectors from Arizona vineyards.</title>
        <authorList>
            <person name="Tassone E.E."/>
        </authorList>
    </citation>
    <scope>NUCLEOTIDE SEQUENCE</scope>
</reference>
<sequence length="103" mass="12104">LDSFEAFFEKNIEQYKKETVSRKMSPAGTELNEIRALQNYQSLNNTLCITEAQENHSESSYQYKTISSKVNNQCSPHNFLGTSQKRKTKFKTKIYKHKHQKRP</sequence>